<dbReference type="RefSeq" id="WP_279251958.1">
    <property type="nucleotide sequence ID" value="NZ_SHNP01000002.1"/>
</dbReference>
<protein>
    <submittedName>
        <fullName evidence="1">Uncharacterized protein</fullName>
    </submittedName>
</protein>
<gene>
    <name evidence="1" type="ORF">EYC87_05275</name>
</gene>
<proteinExistence type="predicted"/>
<dbReference type="Proteomes" id="UP001143307">
    <property type="component" value="Unassembled WGS sequence"/>
</dbReference>
<accession>A0ABT3STL5</accession>
<evidence type="ECO:0000313" key="1">
    <source>
        <dbReference type="EMBL" id="MCX2972995.1"/>
    </source>
</evidence>
<keyword evidence="2" id="KW-1185">Reference proteome</keyword>
<organism evidence="1 2">
    <name type="scientific">Candidatus Seongchinamella marina</name>
    <dbReference type="NCBI Taxonomy" id="2518990"/>
    <lineage>
        <taxon>Bacteria</taxon>
        <taxon>Pseudomonadati</taxon>
        <taxon>Pseudomonadota</taxon>
        <taxon>Gammaproteobacteria</taxon>
        <taxon>Cellvibrionales</taxon>
        <taxon>Halieaceae</taxon>
        <taxon>Seongchinamella</taxon>
    </lineage>
</organism>
<evidence type="ECO:0000313" key="2">
    <source>
        <dbReference type="Proteomes" id="UP001143307"/>
    </source>
</evidence>
<comment type="caution">
    <text evidence="1">The sequence shown here is derived from an EMBL/GenBank/DDBJ whole genome shotgun (WGS) entry which is preliminary data.</text>
</comment>
<sequence length="101" mass="11004">MQHADLAVQYLADLVSDKGKPDKERRLAAQELLDRAFGRSVDRSVHINLDDQKSAPASTLSLPEMRIKAAAILERVAGGDAVDGEYQELPERDITTGCGEV</sequence>
<reference evidence="1" key="1">
    <citation type="submission" date="2019-02" db="EMBL/GenBank/DDBJ databases">
        <authorList>
            <person name="Li S.-H."/>
        </authorList>
    </citation>
    <scope>NUCLEOTIDE SEQUENCE</scope>
    <source>
        <strain evidence="1">IMCC8485</strain>
    </source>
</reference>
<dbReference type="EMBL" id="SHNP01000002">
    <property type="protein sequence ID" value="MCX2972995.1"/>
    <property type="molecule type" value="Genomic_DNA"/>
</dbReference>
<name>A0ABT3STL5_9GAMM</name>